<dbReference type="Proteomes" id="UP000182836">
    <property type="component" value="Unassembled WGS sequence"/>
</dbReference>
<evidence type="ECO:0000313" key="2">
    <source>
        <dbReference type="EMBL" id="KON93202.1"/>
    </source>
</evidence>
<evidence type="ECO:0000313" key="4">
    <source>
        <dbReference type="Proteomes" id="UP000037269"/>
    </source>
</evidence>
<dbReference type="SUPFAM" id="SSF48371">
    <property type="entry name" value="ARM repeat"/>
    <property type="match status" value="1"/>
</dbReference>
<dbReference type="OrthoDB" id="1190024at2"/>
<dbReference type="AlphaFoldDB" id="A0A0D1WET9"/>
<dbReference type="Gene3D" id="1.25.10.10">
    <property type="entry name" value="Leucine-rich Repeat Variant"/>
    <property type="match status" value="1"/>
</dbReference>
<protein>
    <submittedName>
        <fullName evidence="3">SMI1 / KNR4 family (SUKH-1)</fullName>
    </submittedName>
</protein>
<dbReference type="InterPro" id="IPR018958">
    <property type="entry name" value="Knr4/Smi1-like_dom"/>
</dbReference>
<dbReference type="PATRIC" id="fig|47500.8.peg.5764"/>
<dbReference type="SMART" id="SM00860">
    <property type="entry name" value="SMI1_KNR4"/>
    <property type="match status" value="1"/>
</dbReference>
<feature type="domain" description="Knr4/Smi1-like" evidence="1">
    <location>
        <begin position="45"/>
        <end position="187"/>
    </location>
</feature>
<proteinExistence type="predicted"/>
<reference evidence="3 5" key="2">
    <citation type="submission" date="2016-10" db="EMBL/GenBank/DDBJ databases">
        <authorList>
            <person name="de Groot N.N."/>
        </authorList>
    </citation>
    <scope>NUCLEOTIDE SEQUENCE [LARGE SCALE GENOMIC DNA]</scope>
    <source>
        <strain evidence="3 5">DSM 2895</strain>
    </source>
</reference>
<organism evidence="2 4">
    <name type="scientific">Aneurinibacillus migulanus</name>
    <name type="common">Bacillus migulanus</name>
    <dbReference type="NCBI Taxonomy" id="47500"/>
    <lineage>
        <taxon>Bacteria</taxon>
        <taxon>Bacillati</taxon>
        <taxon>Bacillota</taxon>
        <taxon>Bacilli</taxon>
        <taxon>Bacillales</taxon>
        <taxon>Paenibacillaceae</taxon>
        <taxon>Aneurinibacillus group</taxon>
        <taxon>Aneurinibacillus</taxon>
    </lineage>
</organism>
<dbReference type="EMBL" id="LGUG01000005">
    <property type="protein sequence ID" value="KON93202.1"/>
    <property type="molecule type" value="Genomic_DNA"/>
</dbReference>
<dbReference type="Proteomes" id="UP000037269">
    <property type="component" value="Unassembled WGS sequence"/>
</dbReference>
<dbReference type="SUPFAM" id="SSF160631">
    <property type="entry name" value="SMI1/KNR4-like"/>
    <property type="match status" value="1"/>
</dbReference>
<reference evidence="2 4" key="1">
    <citation type="submission" date="2015-07" db="EMBL/GenBank/DDBJ databases">
        <title>Fjat-14205 dsm 2895.</title>
        <authorList>
            <person name="Liu B."/>
            <person name="Wang J."/>
            <person name="Zhu Y."/>
            <person name="Liu G."/>
            <person name="Chen Q."/>
            <person name="Chen Z."/>
            <person name="Lan J."/>
            <person name="Che J."/>
            <person name="Ge C."/>
            <person name="Shi H."/>
            <person name="Pan Z."/>
            <person name="Liu X."/>
        </authorList>
    </citation>
    <scope>NUCLEOTIDE SEQUENCE [LARGE SCALE GENOMIC DNA]</scope>
    <source>
        <strain evidence="2 4">DSM 2895</strain>
    </source>
</reference>
<sequence>MKIGYGMSLYEQVNRIKEKILLAKEKDSSFDVFGSTKHKYEWNIPISSEEVRDFENRNNITLPEAFKLFITEIGNGGAGPYYGIYKVATDSHDGYLSKPCKLHPHLSNEEWGHLTSFEDDDNLTDEQYDSHYNALFQGMLRIGTQGCTYDMMLVVSGEYKGRVVYIDGDLQKPFFTYENNFLDWYERWLDEIIQGYEIDWFGMLMGGDDAELMNKFHTSNDEEYKVNAIWGMNKLPHLLPETIRFLEEQCHNPSHAIKSVSLQLLTKNCYTKAKSFLQQWLESDNEDDTLKALKYIYWYVEEDVQDFVKPIKTVLSTTKNPENFRFITYILEKSSEEDASLYVPFFTHPNKEIRTCAIHTVGKSKEKEKYLQDLIQCLQDDEVSVKRMAIQALRDVTNPILLPCYEKILDEYKTNEHYILSNVMHRLEEFGVQAKSILEKAKQHPDKEIKDSAYRMLKEIE</sequence>
<dbReference type="InterPro" id="IPR011989">
    <property type="entry name" value="ARM-like"/>
</dbReference>
<dbReference type="GeneID" id="42308671"/>
<dbReference type="RefSeq" id="WP_074715243.1">
    <property type="nucleotide sequence ID" value="NZ_BJOA01000080.1"/>
</dbReference>
<dbReference type="STRING" id="47500.AF333_26465"/>
<dbReference type="InterPro" id="IPR037883">
    <property type="entry name" value="Knr4/Smi1-like_sf"/>
</dbReference>
<dbReference type="EMBL" id="FNED01000024">
    <property type="protein sequence ID" value="SDJ67022.1"/>
    <property type="molecule type" value="Genomic_DNA"/>
</dbReference>
<evidence type="ECO:0000259" key="1">
    <source>
        <dbReference type="SMART" id="SM00860"/>
    </source>
</evidence>
<keyword evidence="4" id="KW-1185">Reference proteome</keyword>
<dbReference type="InterPro" id="IPR016024">
    <property type="entry name" value="ARM-type_fold"/>
</dbReference>
<evidence type="ECO:0000313" key="5">
    <source>
        <dbReference type="Proteomes" id="UP000182836"/>
    </source>
</evidence>
<name>A0A0D1WET9_ANEMI</name>
<gene>
    <name evidence="2" type="ORF">AF333_26465</name>
    <name evidence="3" type="ORF">SAMN04487909_12467</name>
</gene>
<dbReference type="Pfam" id="PF09346">
    <property type="entry name" value="SMI1_KNR4"/>
    <property type="match status" value="1"/>
</dbReference>
<evidence type="ECO:0000313" key="3">
    <source>
        <dbReference type="EMBL" id="SDJ67022.1"/>
    </source>
</evidence>
<dbReference type="Gene3D" id="3.40.1580.10">
    <property type="entry name" value="SMI1/KNR4-like"/>
    <property type="match status" value="1"/>
</dbReference>
<accession>A0A0D1WET9</accession>